<protein>
    <recommendedName>
        <fullName evidence="3">Cas3 C-terminal domain-containing protein</fullName>
    </recommendedName>
</protein>
<reference evidence="1 2" key="1">
    <citation type="submission" date="2020-07" db="EMBL/GenBank/DDBJ databases">
        <title>Sequencing the genomes of 1000 actinobacteria strains.</title>
        <authorList>
            <person name="Klenk H.-P."/>
        </authorList>
    </citation>
    <scope>NUCLEOTIDE SEQUENCE [LARGE SCALE GENOMIC DNA]</scope>
    <source>
        <strain evidence="1 2">DSM 44065</strain>
    </source>
</reference>
<name>A0A853AG59_9PSEU</name>
<dbReference type="RefSeq" id="WP_179720134.1">
    <property type="nucleotide sequence ID" value="NZ_BAABFH010000001.1"/>
</dbReference>
<sequence>MIDALDLEPFDVVLLRPGAPHPTTLDGIPIDLDPEHDLTEHEQQALLNSSVQVYASDLTPRAYEVVCGLPIPTNFMRSGWLHNHHLLVLDGAARSGPVRFTVDEVTGLRIEEDEE</sequence>
<evidence type="ECO:0000313" key="2">
    <source>
        <dbReference type="Proteomes" id="UP000587002"/>
    </source>
</evidence>
<keyword evidence="2" id="KW-1185">Reference proteome</keyword>
<comment type="caution">
    <text evidence="1">The sequence shown here is derived from an EMBL/GenBank/DDBJ whole genome shotgun (WGS) entry which is preliminary data.</text>
</comment>
<dbReference type="AlphaFoldDB" id="A0A853AG59"/>
<organism evidence="1 2">
    <name type="scientific">Saccharopolyspora hordei</name>
    <dbReference type="NCBI Taxonomy" id="1838"/>
    <lineage>
        <taxon>Bacteria</taxon>
        <taxon>Bacillati</taxon>
        <taxon>Actinomycetota</taxon>
        <taxon>Actinomycetes</taxon>
        <taxon>Pseudonocardiales</taxon>
        <taxon>Pseudonocardiaceae</taxon>
        <taxon>Saccharopolyspora</taxon>
    </lineage>
</organism>
<proteinExistence type="predicted"/>
<dbReference type="EMBL" id="JACCFJ010000001">
    <property type="protein sequence ID" value="NYI83564.1"/>
    <property type="molecule type" value="Genomic_DNA"/>
</dbReference>
<gene>
    <name evidence="1" type="ORF">HNR68_002194</name>
</gene>
<evidence type="ECO:0008006" key="3">
    <source>
        <dbReference type="Google" id="ProtNLM"/>
    </source>
</evidence>
<accession>A0A853AG59</accession>
<dbReference type="Proteomes" id="UP000587002">
    <property type="component" value="Unassembled WGS sequence"/>
</dbReference>
<evidence type="ECO:0000313" key="1">
    <source>
        <dbReference type="EMBL" id="NYI83564.1"/>
    </source>
</evidence>